<dbReference type="STRING" id="74348.SAMN04488523_11752"/>
<evidence type="ECO:0000313" key="2">
    <source>
        <dbReference type="Proteomes" id="UP000198977"/>
    </source>
</evidence>
<gene>
    <name evidence="1" type="ORF">SAMN04488523_11752</name>
</gene>
<protein>
    <submittedName>
        <fullName evidence="1">Uncharacterized protein</fullName>
    </submittedName>
</protein>
<proteinExistence type="predicted"/>
<accession>A0A1I2FVQ5</accession>
<dbReference type="AlphaFoldDB" id="A0A1I2FVQ5"/>
<dbReference type="EMBL" id="FOMW01000017">
    <property type="protein sequence ID" value="SFF08521.1"/>
    <property type="molecule type" value="Genomic_DNA"/>
</dbReference>
<sequence>MPAPDPNGVYISERAEGRITVTHEGYLWSNGSHDRFKRAVTILRRLHFGSWQCDWC</sequence>
<keyword evidence="2" id="KW-1185">Reference proteome</keyword>
<evidence type="ECO:0000313" key="1">
    <source>
        <dbReference type="EMBL" id="SFF08521.1"/>
    </source>
</evidence>
<dbReference type="Proteomes" id="UP000198977">
    <property type="component" value="Unassembled WGS sequence"/>
</dbReference>
<dbReference type="RefSeq" id="WP_177209519.1">
    <property type="nucleotide sequence ID" value="NZ_FOMW01000017.1"/>
</dbReference>
<name>A0A1I2FVQ5_9RHOB</name>
<reference evidence="1 2" key="1">
    <citation type="submission" date="2016-10" db="EMBL/GenBank/DDBJ databases">
        <authorList>
            <person name="de Groot N.N."/>
        </authorList>
    </citation>
    <scope>NUCLEOTIDE SEQUENCE [LARGE SCALE GENOMIC DNA]</scope>
    <source>
        <strain evidence="1 2">DSM 11443</strain>
    </source>
</reference>
<organism evidence="1 2">
    <name type="scientific">Sulfitobacter brevis</name>
    <dbReference type="NCBI Taxonomy" id="74348"/>
    <lineage>
        <taxon>Bacteria</taxon>
        <taxon>Pseudomonadati</taxon>
        <taxon>Pseudomonadota</taxon>
        <taxon>Alphaproteobacteria</taxon>
        <taxon>Rhodobacterales</taxon>
        <taxon>Roseobacteraceae</taxon>
        <taxon>Sulfitobacter</taxon>
    </lineage>
</organism>